<dbReference type="InterPro" id="IPR038973">
    <property type="entry name" value="MutL/Mlh/Pms-like"/>
</dbReference>
<dbReference type="PANTHER" id="PTHR10073:SF12">
    <property type="entry name" value="DNA MISMATCH REPAIR PROTEIN MLH1"/>
    <property type="match status" value="1"/>
</dbReference>
<evidence type="ECO:0000256" key="7">
    <source>
        <dbReference type="ARBA" id="ARBA00022763"/>
    </source>
</evidence>
<sequence>MSADAAPSIKRLDEVVVNRIAAGEVIQRPANALKEMIENSLDAGATNIQVTVKQGGLKMLQIQDNGCGIRKEDMDIVCERYTTSKLRQFEDLNSISTYGFRGEALASISHVAHVTITTRTSSSKCAFRGTYSDGKLKEPVKPTAGNIGTQITVEDLFYNVATRRKALRSPADEHSKVVDVVSKYAIHNSKVGFTLKKQGESMTDVRTPPDSSCVDNIRVIYGVAVSRELLEVKHEDSKLGFSMLALVSNANYSVKKSTFLLFINHRLVDSTSIRKALDTVYQSYLPKGTHPFIYLSLEISPQNVDVNVHPTKHEVHFLHEDAIISSIQAAVEAKLLGSNSSRTFFTQAMLPGPAQDELPSKQNKKDGSEPVRAQDMVRTDSREQKLDAFLGQPVSVHSTKTPQQNSGNSDGKDGIDSTNIVGNARKIKGAASSKDTEGATNKDSNSGTGLKVKRREIKLTSILTLKQEVKDSASD</sequence>
<evidence type="ECO:0000256" key="13">
    <source>
        <dbReference type="ARBA" id="ARBA00071080"/>
    </source>
</evidence>
<dbReference type="InterPro" id="IPR020568">
    <property type="entry name" value="Ribosomal_Su5_D2-typ_SF"/>
</dbReference>
<dbReference type="GO" id="GO:0030983">
    <property type="term" value="F:mismatched DNA binding"/>
    <property type="evidence" value="ECO:0007669"/>
    <property type="project" value="InterPro"/>
</dbReference>
<dbReference type="Proteomes" id="UP000678393">
    <property type="component" value="Unassembled WGS sequence"/>
</dbReference>
<evidence type="ECO:0000256" key="3">
    <source>
        <dbReference type="ARBA" id="ARBA00006082"/>
    </source>
</evidence>
<evidence type="ECO:0000256" key="14">
    <source>
        <dbReference type="ARBA" id="ARBA00072852"/>
    </source>
</evidence>
<dbReference type="GO" id="GO:0005524">
    <property type="term" value="F:ATP binding"/>
    <property type="evidence" value="ECO:0007669"/>
    <property type="project" value="UniProtKB-KW"/>
</dbReference>
<comment type="similarity">
    <text evidence="3">Belongs to the DNA mismatch repair MutL/HexB family.</text>
</comment>
<keyword evidence="19" id="KW-1185">Reference proteome</keyword>
<evidence type="ECO:0000256" key="8">
    <source>
        <dbReference type="ARBA" id="ARBA00022840"/>
    </source>
</evidence>
<dbReference type="Gene3D" id="3.30.230.10">
    <property type="match status" value="1"/>
</dbReference>
<feature type="domain" description="DNA mismatch repair protein S5" evidence="17">
    <location>
        <begin position="217"/>
        <end position="336"/>
    </location>
</feature>
<evidence type="ECO:0000256" key="5">
    <source>
        <dbReference type="ARBA" id="ARBA00022553"/>
    </source>
</evidence>
<keyword evidence="4" id="KW-0158">Chromosome</keyword>
<evidence type="ECO:0000256" key="2">
    <source>
        <dbReference type="ARBA" id="ARBA00004286"/>
    </source>
</evidence>
<keyword evidence="7" id="KW-0227">DNA damage</keyword>
<dbReference type="CDD" id="cd03483">
    <property type="entry name" value="MutL_Trans_MLH1"/>
    <property type="match status" value="1"/>
</dbReference>
<evidence type="ECO:0000313" key="19">
    <source>
        <dbReference type="Proteomes" id="UP000678393"/>
    </source>
</evidence>
<accession>A0A8S3ZEQ8</accession>
<dbReference type="SUPFAM" id="SSF54211">
    <property type="entry name" value="Ribosomal protein S5 domain 2-like"/>
    <property type="match status" value="1"/>
</dbReference>
<dbReference type="OrthoDB" id="10263226at2759"/>
<keyword evidence="8" id="KW-0067">ATP-binding</keyword>
<dbReference type="InterPro" id="IPR014762">
    <property type="entry name" value="DNA_mismatch_repair_CS"/>
</dbReference>
<dbReference type="GO" id="GO:0140664">
    <property type="term" value="F:ATP-dependent DNA damage sensor activity"/>
    <property type="evidence" value="ECO:0007669"/>
    <property type="project" value="InterPro"/>
</dbReference>
<dbReference type="InterPro" id="IPR014721">
    <property type="entry name" value="Ribsml_uS5_D2-typ_fold_subgr"/>
</dbReference>
<dbReference type="EMBL" id="CAJHNH020002084">
    <property type="protein sequence ID" value="CAG5125522.1"/>
    <property type="molecule type" value="Genomic_DNA"/>
</dbReference>
<evidence type="ECO:0000256" key="15">
    <source>
        <dbReference type="ARBA" id="ARBA00082865"/>
    </source>
</evidence>
<evidence type="ECO:0000256" key="10">
    <source>
        <dbReference type="ARBA" id="ARBA00023204"/>
    </source>
</evidence>
<feature type="non-terminal residue" evidence="18">
    <location>
        <position position="475"/>
    </location>
</feature>
<name>A0A8S3ZEQ8_9EUPU</name>
<keyword evidence="11" id="KW-0539">Nucleus</keyword>
<gene>
    <name evidence="18" type="ORF">CUNI_LOCUS11080</name>
</gene>
<keyword evidence="5" id="KW-0597">Phosphoprotein</keyword>
<evidence type="ECO:0000313" key="18">
    <source>
        <dbReference type="EMBL" id="CAG5125522.1"/>
    </source>
</evidence>
<evidence type="ECO:0000256" key="1">
    <source>
        <dbReference type="ARBA" id="ARBA00004123"/>
    </source>
</evidence>
<keyword evidence="9" id="KW-0007">Acetylation</keyword>
<dbReference type="FunFam" id="3.30.565.10:FF:000034">
    <property type="entry name" value="DNA mismatch repair protein mlh1, putative"/>
    <property type="match status" value="1"/>
</dbReference>
<dbReference type="GO" id="GO:0031981">
    <property type="term" value="C:nuclear lumen"/>
    <property type="evidence" value="ECO:0007669"/>
    <property type="project" value="UniProtKB-ARBA"/>
</dbReference>
<dbReference type="Gene3D" id="3.30.565.10">
    <property type="entry name" value="Histidine kinase-like ATPase, C-terminal domain"/>
    <property type="match status" value="1"/>
</dbReference>
<feature type="region of interest" description="Disordered" evidence="16">
    <location>
        <begin position="351"/>
        <end position="452"/>
    </location>
</feature>
<evidence type="ECO:0000256" key="4">
    <source>
        <dbReference type="ARBA" id="ARBA00022454"/>
    </source>
</evidence>
<evidence type="ECO:0000259" key="17">
    <source>
        <dbReference type="SMART" id="SM01340"/>
    </source>
</evidence>
<dbReference type="GO" id="GO:0032389">
    <property type="term" value="C:MutLalpha complex"/>
    <property type="evidence" value="ECO:0007669"/>
    <property type="project" value="TreeGrafter"/>
</dbReference>
<evidence type="ECO:0000256" key="9">
    <source>
        <dbReference type="ARBA" id="ARBA00022990"/>
    </source>
</evidence>
<dbReference type="InterPro" id="IPR013507">
    <property type="entry name" value="DNA_mismatch_S5_2-like"/>
</dbReference>
<reference evidence="18" key="1">
    <citation type="submission" date="2021-04" db="EMBL/GenBank/DDBJ databases">
        <authorList>
            <consortium name="Molecular Ecology Group"/>
        </authorList>
    </citation>
    <scope>NUCLEOTIDE SEQUENCE</scope>
</reference>
<dbReference type="InterPro" id="IPR036890">
    <property type="entry name" value="HATPase_C_sf"/>
</dbReference>
<dbReference type="GO" id="GO:0016887">
    <property type="term" value="F:ATP hydrolysis activity"/>
    <property type="evidence" value="ECO:0007669"/>
    <property type="project" value="InterPro"/>
</dbReference>
<dbReference type="PANTHER" id="PTHR10073">
    <property type="entry name" value="DNA MISMATCH REPAIR PROTEIN MLH, PMS, MUTL"/>
    <property type="match status" value="1"/>
</dbReference>
<dbReference type="Pfam" id="PF13589">
    <property type="entry name" value="HATPase_c_3"/>
    <property type="match status" value="1"/>
</dbReference>
<protein>
    <recommendedName>
        <fullName evidence="14">DNA mismatch repair protein MLH1</fullName>
    </recommendedName>
    <alternativeName>
        <fullName evidence="13">DNA mismatch repair protein Mlh1</fullName>
    </alternativeName>
    <alternativeName>
        <fullName evidence="15">MutL protein homolog 1</fullName>
    </alternativeName>
</protein>
<organism evidence="18 19">
    <name type="scientific">Candidula unifasciata</name>
    <dbReference type="NCBI Taxonomy" id="100452"/>
    <lineage>
        <taxon>Eukaryota</taxon>
        <taxon>Metazoa</taxon>
        <taxon>Spiralia</taxon>
        <taxon>Lophotrochozoa</taxon>
        <taxon>Mollusca</taxon>
        <taxon>Gastropoda</taxon>
        <taxon>Heterobranchia</taxon>
        <taxon>Euthyneura</taxon>
        <taxon>Panpulmonata</taxon>
        <taxon>Eupulmonata</taxon>
        <taxon>Stylommatophora</taxon>
        <taxon>Helicina</taxon>
        <taxon>Helicoidea</taxon>
        <taxon>Geomitridae</taxon>
        <taxon>Candidula</taxon>
    </lineage>
</organism>
<keyword evidence="12" id="KW-0131">Cell cycle</keyword>
<keyword evidence="10" id="KW-0234">DNA repair</keyword>
<dbReference type="NCBIfam" id="TIGR00585">
    <property type="entry name" value="mutl"/>
    <property type="match status" value="1"/>
</dbReference>
<evidence type="ECO:0000256" key="12">
    <source>
        <dbReference type="ARBA" id="ARBA00023306"/>
    </source>
</evidence>
<dbReference type="FunFam" id="3.30.230.10:FF:000014">
    <property type="entry name" value="DNA mismatch repair protein Mlh1"/>
    <property type="match status" value="1"/>
</dbReference>
<dbReference type="PROSITE" id="PS00058">
    <property type="entry name" value="DNA_MISMATCH_REPAIR_1"/>
    <property type="match status" value="1"/>
</dbReference>
<proteinExistence type="inferred from homology"/>
<dbReference type="InterPro" id="IPR002099">
    <property type="entry name" value="MutL/Mlh/PMS"/>
</dbReference>
<dbReference type="AlphaFoldDB" id="A0A8S3ZEQ8"/>
<feature type="compositionally biased region" description="Polar residues" evidence="16">
    <location>
        <begin position="395"/>
        <end position="409"/>
    </location>
</feature>
<dbReference type="SUPFAM" id="SSF55874">
    <property type="entry name" value="ATPase domain of HSP90 chaperone/DNA topoisomerase II/histidine kinase"/>
    <property type="match status" value="1"/>
</dbReference>
<evidence type="ECO:0000256" key="11">
    <source>
        <dbReference type="ARBA" id="ARBA00023242"/>
    </source>
</evidence>
<evidence type="ECO:0000256" key="16">
    <source>
        <dbReference type="SAM" id="MobiDB-lite"/>
    </source>
</evidence>
<keyword evidence="6" id="KW-0547">Nucleotide-binding</keyword>
<evidence type="ECO:0000256" key="6">
    <source>
        <dbReference type="ARBA" id="ARBA00022741"/>
    </source>
</evidence>
<feature type="compositionally biased region" description="Polar residues" evidence="16">
    <location>
        <begin position="438"/>
        <end position="448"/>
    </location>
</feature>
<dbReference type="GO" id="GO:0005694">
    <property type="term" value="C:chromosome"/>
    <property type="evidence" value="ECO:0007669"/>
    <property type="project" value="UniProtKB-SubCell"/>
</dbReference>
<dbReference type="CDD" id="cd16926">
    <property type="entry name" value="HATPase_MutL-MLH-PMS-like"/>
    <property type="match status" value="1"/>
</dbReference>
<dbReference type="GO" id="GO:0006298">
    <property type="term" value="P:mismatch repair"/>
    <property type="evidence" value="ECO:0007669"/>
    <property type="project" value="InterPro"/>
</dbReference>
<comment type="caution">
    <text evidence="18">The sequence shown here is derived from an EMBL/GenBank/DDBJ whole genome shotgun (WGS) entry which is preliminary data.</text>
</comment>
<feature type="compositionally biased region" description="Basic and acidic residues" evidence="16">
    <location>
        <begin position="375"/>
        <end position="386"/>
    </location>
</feature>
<dbReference type="Pfam" id="PF01119">
    <property type="entry name" value="DNA_mis_repair"/>
    <property type="match status" value="1"/>
</dbReference>
<dbReference type="SMART" id="SM01340">
    <property type="entry name" value="DNA_mis_repair"/>
    <property type="match status" value="1"/>
</dbReference>
<comment type="subcellular location">
    <subcellularLocation>
        <location evidence="2">Chromosome</location>
    </subcellularLocation>
    <subcellularLocation>
        <location evidence="1">Nucleus</location>
    </subcellularLocation>
</comment>